<comment type="caution">
    <text evidence="12">Was originally thought to be a dihydrodipicolinate synthase (DHDPS), catalyzing the condensation of (S)-aspartate-beta-semialdehyde [(S)-ASA] and pyruvate to dihydrodipicolinate (DHDP). However, it was shown in E.coli that the product of the enzymatic reaction is not dihydrodipicolinate but in fact (4S)-4-hydroxy-2,3,4,5-tetrahydro-(2S)-dipicolinic acid (HTPA), and that the consecutive dehydration reaction leading to DHDP is not spontaneous but catalyzed by DapB.</text>
</comment>
<keyword evidence="15" id="KW-1185">Reference proteome</keyword>
<comment type="pathway">
    <text evidence="2 12">Amino-acid biosynthesis; L-lysine biosynthesis via DAP pathway; (S)-tetrahydrodipicolinate from L-aspartate: step 3/4.</text>
</comment>
<dbReference type="PIRSF" id="PIRSF001365">
    <property type="entry name" value="DHDPS"/>
    <property type="match status" value="1"/>
</dbReference>
<dbReference type="PROSITE" id="PS00666">
    <property type="entry name" value="DHDPS_2"/>
    <property type="match status" value="1"/>
</dbReference>
<evidence type="ECO:0000256" key="6">
    <source>
        <dbReference type="ARBA" id="ARBA00022605"/>
    </source>
</evidence>
<keyword evidence="9 12" id="KW-0456">Lyase</keyword>
<dbReference type="InterPro" id="IPR002220">
    <property type="entry name" value="DapA-like"/>
</dbReference>
<keyword evidence="7 12" id="KW-0220">Diaminopimelate biosynthesis</keyword>
<keyword evidence="5 12" id="KW-0963">Cytoplasm</keyword>
<protein>
    <recommendedName>
        <fullName evidence="4 12">4-hydroxy-tetrahydrodipicolinate synthase</fullName>
        <shortName evidence="12">HTPA synthase</shortName>
        <ecNumber evidence="4 12">4.3.3.7</ecNumber>
    </recommendedName>
</protein>
<feature type="active site" description="Schiff-base intermediate with substrate" evidence="12">
    <location>
        <position position="165"/>
    </location>
</feature>
<feature type="site" description="Part of a proton relay during catalysis" evidence="12">
    <location>
        <position position="48"/>
    </location>
</feature>
<evidence type="ECO:0000256" key="2">
    <source>
        <dbReference type="ARBA" id="ARBA00005120"/>
    </source>
</evidence>
<comment type="subunit">
    <text evidence="12">Homotetramer; dimer of dimers.</text>
</comment>
<keyword evidence="10 12" id="KW-0704">Schiff base</keyword>
<dbReference type="CDD" id="cd00950">
    <property type="entry name" value="DHDPS"/>
    <property type="match status" value="1"/>
</dbReference>
<dbReference type="HAMAP" id="MF_00418">
    <property type="entry name" value="DapA"/>
    <property type="match status" value="1"/>
</dbReference>
<dbReference type="InterPro" id="IPR020625">
    <property type="entry name" value="Schiff_base-form_aldolases_AS"/>
</dbReference>
<comment type="subcellular location">
    <subcellularLocation>
        <location evidence="12">Cytoplasm</location>
    </subcellularLocation>
</comment>
<dbReference type="PROSITE" id="PS00665">
    <property type="entry name" value="DHDPS_1"/>
    <property type="match status" value="1"/>
</dbReference>
<dbReference type="SUPFAM" id="SSF51569">
    <property type="entry name" value="Aldolase"/>
    <property type="match status" value="1"/>
</dbReference>
<evidence type="ECO:0000256" key="9">
    <source>
        <dbReference type="ARBA" id="ARBA00023239"/>
    </source>
</evidence>
<dbReference type="Pfam" id="PF00701">
    <property type="entry name" value="DHDPS"/>
    <property type="match status" value="1"/>
</dbReference>
<feature type="binding site" evidence="12">
    <location>
        <position position="49"/>
    </location>
    <ligand>
        <name>pyruvate</name>
        <dbReference type="ChEBI" id="CHEBI:15361"/>
    </ligand>
</feature>
<comment type="caution">
    <text evidence="14">The sequence shown here is derived from an EMBL/GenBank/DDBJ whole genome shotgun (WGS) entry which is preliminary data.</text>
</comment>
<dbReference type="PRINTS" id="PR00146">
    <property type="entry name" value="DHPICSNTHASE"/>
</dbReference>
<proteinExistence type="inferred from homology"/>
<dbReference type="Proteomes" id="UP000664771">
    <property type="component" value="Unassembled WGS sequence"/>
</dbReference>
<dbReference type="RefSeq" id="WP_207881916.1">
    <property type="nucleotide sequence ID" value="NZ_JAFVMF010000013.1"/>
</dbReference>
<dbReference type="PANTHER" id="PTHR12128:SF66">
    <property type="entry name" value="4-HYDROXY-2-OXOGLUTARATE ALDOLASE, MITOCHONDRIAL"/>
    <property type="match status" value="1"/>
</dbReference>
<feature type="site" description="Part of a proton relay during catalysis" evidence="12">
    <location>
        <position position="111"/>
    </location>
</feature>
<feature type="active site" description="Proton donor/acceptor" evidence="12">
    <location>
        <position position="137"/>
    </location>
</feature>
<comment type="function">
    <text evidence="1 12">Catalyzes the condensation of (S)-aspartate-beta-semialdehyde [(S)-ASA] and pyruvate to 4-hydroxy-tetrahydrodipicolinate (HTPA).</text>
</comment>
<organism evidence="14 15">
    <name type="scientific">Acetobacter sacchari</name>
    <dbReference type="NCBI Taxonomy" id="2661687"/>
    <lineage>
        <taxon>Bacteria</taxon>
        <taxon>Pseudomonadati</taxon>
        <taxon>Pseudomonadota</taxon>
        <taxon>Alphaproteobacteria</taxon>
        <taxon>Acetobacterales</taxon>
        <taxon>Acetobacteraceae</taxon>
        <taxon>Acetobacter</taxon>
    </lineage>
</organism>
<dbReference type="EMBL" id="JAFVMF010000013">
    <property type="protein sequence ID" value="MBO1360651.1"/>
    <property type="molecule type" value="Genomic_DNA"/>
</dbReference>
<dbReference type="SMART" id="SM01130">
    <property type="entry name" value="DHDPS"/>
    <property type="match status" value="1"/>
</dbReference>
<dbReference type="Gene3D" id="3.20.20.70">
    <property type="entry name" value="Aldolase class I"/>
    <property type="match status" value="1"/>
</dbReference>
<dbReference type="PANTHER" id="PTHR12128">
    <property type="entry name" value="DIHYDRODIPICOLINATE SYNTHASE"/>
    <property type="match status" value="1"/>
</dbReference>
<dbReference type="GO" id="GO:0008840">
    <property type="term" value="F:4-hydroxy-tetrahydrodipicolinate synthase activity"/>
    <property type="evidence" value="ECO:0007669"/>
    <property type="project" value="UniProtKB-EC"/>
</dbReference>
<evidence type="ECO:0000256" key="4">
    <source>
        <dbReference type="ARBA" id="ARBA00012086"/>
    </source>
</evidence>
<dbReference type="InterPro" id="IPR005263">
    <property type="entry name" value="DapA"/>
</dbReference>
<sequence length="298" mass="31507">MTDIMFQGSFTALITPMNLDGSLDLAAFDRFVEWQIAEGSDGLVPVGTTGESPTLSHEEHHDIVERTVRISAGRVPVIAGAGSNSTAEAIDLAKHAQAAGASAALVVTPYYNKPTQEGLYRHFSAIADAAQIPVVLYNIPGRSVVDISVETMARLAANANIIGVKDATANLLRPLQVRRAIRNKRFNQLSGEDGTAVSFLAAGGDGCISVTSNIAPALCARVQKAWREGRASEAQELQDRLLPLHDALFCESNPAPAKYAASLLGLAGETCRLPLAPLSEAARTTVRAALVEVGLLDR</sequence>
<evidence type="ECO:0000256" key="7">
    <source>
        <dbReference type="ARBA" id="ARBA00022915"/>
    </source>
</evidence>
<evidence type="ECO:0000313" key="15">
    <source>
        <dbReference type="Proteomes" id="UP000664771"/>
    </source>
</evidence>
<accession>A0ABS3LXM3</accession>
<comment type="similarity">
    <text evidence="3 12 13">Belongs to the DapA family.</text>
</comment>
<comment type="catalytic activity">
    <reaction evidence="11 12">
        <text>L-aspartate 4-semialdehyde + pyruvate = (2S,4S)-4-hydroxy-2,3,4,5-tetrahydrodipicolinate + H2O + H(+)</text>
        <dbReference type="Rhea" id="RHEA:34171"/>
        <dbReference type="ChEBI" id="CHEBI:15361"/>
        <dbReference type="ChEBI" id="CHEBI:15377"/>
        <dbReference type="ChEBI" id="CHEBI:15378"/>
        <dbReference type="ChEBI" id="CHEBI:67139"/>
        <dbReference type="ChEBI" id="CHEBI:537519"/>
        <dbReference type="EC" id="4.3.3.7"/>
    </reaction>
</comment>
<dbReference type="InterPro" id="IPR013785">
    <property type="entry name" value="Aldolase_TIM"/>
</dbReference>
<evidence type="ECO:0000256" key="3">
    <source>
        <dbReference type="ARBA" id="ARBA00007592"/>
    </source>
</evidence>
<evidence type="ECO:0000256" key="1">
    <source>
        <dbReference type="ARBA" id="ARBA00003294"/>
    </source>
</evidence>
<evidence type="ECO:0000256" key="12">
    <source>
        <dbReference type="HAMAP-Rule" id="MF_00418"/>
    </source>
</evidence>
<evidence type="ECO:0000256" key="13">
    <source>
        <dbReference type="PIRNR" id="PIRNR001365"/>
    </source>
</evidence>
<name>A0ABS3LXM3_9PROT</name>
<dbReference type="EC" id="4.3.3.7" evidence="4 12"/>
<evidence type="ECO:0000256" key="5">
    <source>
        <dbReference type="ARBA" id="ARBA00022490"/>
    </source>
</evidence>
<reference evidence="14 15" key="1">
    <citation type="submission" date="2021-03" db="EMBL/GenBank/DDBJ databases">
        <title>The complete genome sequence of Acetobacter sacchari TBRC 11175.</title>
        <authorList>
            <person name="Charoenyingcharoen P."/>
            <person name="Yukphan P."/>
        </authorList>
    </citation>
    <scope>NUCLEOTIDE SEQUENCE [LARGE SCALE GENOMIC DNA]</scope>
    <source>
        <strain evidence="14 15">TBRC 11175</strain>
    </source>
</reference>
<evidence type="ECO:0000256" key="11">
    <source>
        <dbReference type="ARBA" id="ARBA00047836"/>
    </source>
</evidence>
<evidence type="ECO:0000256" key="10">
    <source>
        <dbReference type="ARBA" id="ARBA00023270"/>
    </source>
</evidence>
<dbReference type="InterPro" id="IPR020624">
    <property type="entry name" value="Schiff_base-form_aldolases_CS"/>
</dbReference>
<dbReference type="NCBIfam" id="TIGR00674">
    <property type="entry name" value="dapA"/>
    <property type="match status" value="1"/>
</dbReference>
<keyword evidence="6 12" id="KW-0028">Amino-acid biosynthesis</keyword>
<evidence type="ECO:0000256" key="8">
    <source>
        <dbReference type="ARBA" id="ARBA00023154"/>
    </source>
</evidence>
<evidence type="ECO:0000313" key="14">
    <source>
        <dbReference type="EMBL" id="MBO1360651.1"/>
    </source>
</evidence>
<feature type="binding site" evidence="12">
    <location>
        <position position="208"/>
    </location>
    <ligand>
        <name>pyruvate</name>
        <dbReference type="ChEBI" id="CHEBI:15361"/>
    </ligand>
</feature>
<keyword evidence="8 12" id="KW-0457">Lysine biosynthesis</keyword>
<gene>
    <name evidence="12" type="primary">dapA</name>
    <name evidence="14" type="ORF">J2D73_12720</name>
</gene>